<accession>A0A4P6YX92</accession>
<dbReference type="FunFam" id="1.10.10.10:FF:000214">
    <property type="entry name" value="Methylated-DNA--protein-cysteine methyltransferase"/>
    <property type="match status" value="1"/>
</dbReference>
<evidence type="ECO:0000313" key="10">
    <source>
        <dbReference type="EMBL" id="QBO37427.1"/>
    </source>
</evidence>
<dbReference type="OrthoDB" id="9802228at2"/>
<evidence type="ECO:0000256" key="2">
    <source>
        <dbReference type="ARBA" id="ARBA00008711"/>
    </source>
</evidence>
<dbReference type="PANTHER" id="PTHR10815">
    <property type="entry name" value="METHYLATED-DNA--PROTEIN-CYSTEINE METHYLTRANSFERASE"/>
    <property type="match status" value="1"/>
</dbReference>
<evidence type="ECO:0000256" key="8">
    <source>
        <dbReference type="ARBA" id="ARBA00049348"/>
    </source>
</evidence>
<dbReference type="InterPro" id="IPR036217">
    <property type="entry name" value="MethylDNA_cys_MeTrfase_DNAb"/>
</dbReference>
<dbReference type="PANTHER" id="PTHR10815:SF5">
    <property type="entry name" value="METHYLATED-DNA--PROTEIN-CYSTEINE METHYLTRANSFERASE"/>
    <property type="match status" value="1"/>
</dbReference>
<dbReference type="SUPFAM" id="SSF46767">
    <property type="entry name" value="Methylated DNA-protein cysteine methyltransferase, C-terminal domain"/>
    <property type="match status" value="1"/>
</dbReference>
<dbReference type="Pfam" id="PF01035">
    <property type="entry name" value="DNA_binding_1"/>
    <property type="match status" value="1"/>
</dbReference>
<sequence length="158" mass="17611">MRIETEFCPVWVAGVDDTITQISFTELTGGQAHFPGGDAFAMQVTEYLAGARDHFELNTEFPYGTAFQKQVWQAMQTIPYGETRTYKEIATLIGSPKAQQAVGQAAKRNPLPFVYPCHRIMGANGKLTGFFGNSEYGLDIKKRLALHEQKSRQLSLFA</sequence>
<protein>
    <recommendedName>
        <fullName evidence="3">methylated-DNA--[protein]-cysteine S-methyltransferase</fullName>
        <ecNumber evidence="3">2.1.1.63</ecNumber>
    </recommendedName>
</protein>
<dbReference type="EMBL" id="CP037940">
    <property type="protein sequence ID" value="QBO37427.1"/>
    <property type="molecule type" value="Genomic_DNA"/>
</dbReference>
<evidence type="ECO:0000256" key="7">
    <source>
        <dbReference type="ARBA" id="ARBA00023204"/>
    </source>
</evidence>
<feature type="domain" description="Methylated-DNA-[protein]-cysteine S-methyltransferase DNA binding" evidence="9">
    <location>
        <begin position="66"/>
        <end position="149"/>
    </location>
</feature>
<dbReference type="InterPro" id="IPR036388">
    <property type="entry name" value="WH-like_DNA-bd_sf"/>
</dbReference>
<keyword evidence="6" id="KW-0227">DNA damage</keyword>
<dbReference type="Gene3D" id="1.10.10.10">
    <property type="entry name" value="Winged helix-like DNA-binding domain superfamily/Winged helix DNA-binding domain"/>
    <property type="match status" value="1"/>
</dbReference>
<keyword evidence="4 10" id="KW-0489">Methyltransferase</keyword>
<dbReference type="GO" id="GO:0006281">
    <property type="term" value="P:DNA repair"/>
    <property type="evidence" value="ECO:0007669"/>
    <property type="project" value="UniProtKB-KW"/>
</dbReference>
<keyword evidence="7" id="KW-0234">DNA repair</keyword>
<evidence type="ECO:0000256" key="1">
    <source>
        <dbReference type="ARBA" id="ARBA00001286"/>
    </source>
</evidence>
<gene>
    <name evidence="10" type="ORF">EQG49_01610</name>
</gene>
<dbReference type="AlphaFoldDB" id="A0A4P6YX92"/>
<dbReference type="InterPro" id="IPR014048">
    <property type="entry name" value="MethylDNA_cys_MeTrfase_DNA-bd"/>
</dbReference>
<evidence type="ECO:0000259" key="9">
    <source>
        <dbReference type="Pfam" id="PF01035"/>
    </source>
</evidence>
<keyword evidence="5 10" id="KW-0808">Transferase</keyword>
<dbReference type="GO" id="GO:0003908">
    <property type="term" value="F:methylated-DNA-[protein]-cysteine S-methyltransferase activity"/>
    <property type="evidence" value="ECO:0007669"/>
    <property type="project" value="UniProtKB-EC"/>
</dbReference>
<comment type="catalytic activity">
    <reaction evidence="8">
        <text>a 6-O-methyl-2'-deoxyguanosine in DNA + L-cysteinyl-[protein] = S-methyl-L-cysteinyl-[protein] + a 2'-deoxyguanosine in DNA</text>
        <dbReference type="Rhea" id="RHEA:24000"/>
        <dbReference type="Rhea" id="RHEA-COMP:10131"/>
        <dbReference type="Rhea" id="RHEA-COMP:10132"/>
        <dbReference type="Rhea" id="RHEA-COMP:11367"/>
        <dbReference type="Rhea" id="RHEA-COMP:11368"/>
        <dbReference type="ChEBI" id="CHEBI:29950"/>
        <dbReference type="ChEBI" id="CHEBI:82612"/>
        <dbReference type="ChEBI" id="CHEBI:85445"/>
        <dbReference type="ChEBI" id="CHEBI:85448"/>
        <dbReference type="EC" id="2.1.1.63"/>
    </reaction>
</comment>
<dbReference type="KEGG" id="wei:EQG49_01610"/>
<dbReference type="Proteomes" id="UP000292886">
    <property type="component" value="Chromosome"/>
</dbReference>
<proteinExistence type="inferred from homology"/>
<evidence type="ECO:0000256" key="3">
    <source>
        <dbReference type="ARBA" id="ARBA00011918"/>
    </source>
</evidence>
<comment type="catalytic activity">
    <reaction evidence="1">
        <text>a 4-O-methyl-thymidine in DNA + L-cysteinyl-[protein] = a thymidine in DNA + S-methyl-L-cysteinyl-[protein]</text>
        <dbReference type="Rhea" id="RHEA:53428"/>
        <dbReference type="Rhea" id="RHEA-COMP:10131"/>
        <dbReference type="Rhea" id="RHEA-COMP:10132"/>
        <dbReference type="Rhea" id="RHEA-COMP:13555"/>
        <dbReference type="Rhea" id="RHEA-COMP:13556"/>
        <dbReference type="ChEBI" id="CHEBI:29950"/>
        <dbReference type="ChEBI" id="CHEBI:82612"/>
        <dbReference type="ChEBI" id="CHEBI:137386"/>
        <dbReference type="ChEBI" id="CHEBI:137387"/>
        <dbReference type="EC" id="2.1.1.63"/>
    </reaction>
</comment>
<dbReference type="GO" id="GO:0032259">
    <property type="term" value="P:methylation"/>
    <property type="evidence" value="ECO:0007669"/>
    <property type="project" value="UniProtKB-KW"/>
</dbReference>
<dbReference type="CDD" id="cd06445">
    <property type="entry name" value="ATase"/>
    <property type="match status" value="1"/>
</dbReference>
<reference evidence="11" key="1">
    <citation type="submission" date="2019-03" db="EMBL/GenBank/DDBJ databases">
        <title>Weissella sp. 26KH-42 Genome sequencing.</title>
        <authorList>
            <person name="Heo J."/>
            <person name="Kim S.-J."/>
            <person name="Kim J.-S."/>
            <person name="Hong S.-B."/>
            <person name="Kwon S.-W."/>
        </authorList>
    </citation>
    <scope>NUCLEOTIDE SEQUENCE [LARGE SCALE GENOMIC DNA]</scope>
    <source>
        <strain evidence="11">26KH-42</strain>
    </source>
</reference>
<dbReference type="NCBIfam" id="TIGR00589">
    <property type="entry name" value="ogt"/>
    <property type="match status" value="1"/>
</dbReference>
<evidence type="ECO:0000256" key="6">
    <source>
        <dbReference type="ARBA" id="ARBA00022763"/>
    </source>
</evidence>
<dbReference type="EC" id="2.1.1.63" evidence="3"/>
<keyword evidence="11" id="KW-1185">Reference proteome</keyword>
<organism evidence="10 11">
    <name type="scientific">Periweissella cryptocerci</name>
    <dbReference type="NCBI Taxonomy" id="2506420"/>
    <lineage>
        <taxon>Bacteria</taxon>
        <taxon>Bacillati</taxon>
        <taxon>Bacillota</taxon>
        <taxon>Bacilli</taxon>
        <taxon>Lactobacillales</taxon>
        <taxon>Lactobacillaceae</taxon>
        <taxon>Periweissella</taxon>
    </lineage>
</organism>
<comment type="similarity">
    <text evidence="2">Belongs to the MGMT family.</text>
</comment>
<evidence type="ECO:0000256" key="4">
    <source>
        <dbReference type="ARBA" id="ARBA00022603"/>
    </source>
</evidence>
<name>A0A4P6YX92_9LACO</name>
<evidence type="ECO:0000256" key="5">
    <source>
        <dbReference type="ARBA" id="ARBA00022679"/>
    </source>
</evidence>
<evidence type="ECO:0000313" key="11">
    <source>
        <dbReference type="Proteomes" id="UP000292886"/>
    </source>
</evidence>